<evidence type="ECO:0000256" key="1">
    <source>
        <dbReference type="ARBA" id="ARBA00009981"/>
    </source>
</evidence>
<dbReference type="AlphaFoldDB" id="A0A1R3VCA2"/>
<accession>A0A1R3VCA2</accession>
<dbReference type="Proteomes" id="UP000188388">
    <property type="component" value="Unassembled WGS sequence"/>
</dbReference>
<dbReference type="RefSeq" id="WP_077380758.1">
    <property type="nucleotide sequence ID" value="NZ_FTPD01000034.1"/>
</dbReference>
<dbReference type="NCBIfam" id="TIGR01552">
    <property type="entry name" value="phd_fam"/>
    <property type="match status" value="1"/>
</dbReference>
<gene>
    <name evidence="3" type="ORF">BQ8794_40100</name>
</gene>
<dbReference type="Gene3D" id="3.40.1620.10">
    <property type="entry name" value="YefM-like domain"/>
    <property type="match status" value="1"/>
</dbReference>
<sequence length="81" mass="8984">MKTLQLREAKASLSALVEAAENGEPTVITKHGKPAVMVVPIGEGRKLYPQNSQKDFVDFLLQYPGGIELERNESPSREVEF</sequence>
<reference evidence="4" key="1">
    <citation type="submission" date="2017-01" db="EMBL/GenBank/DDBJ databases">
        <authorList>
            <person name="Brunel B."/>
        </authorList>
    </citation>
    <scope>NUCLEOTIDE SEQUENCE [LARGE SCALE GENOMIC DNA]</scope>
</reference>
<dbReference type="EMBL" id="FTPD01000034">
    <property type="protein sequence ID" value="SIT57501.1"/>
    <property type="molecule type" value="Genomic_DNA"/>
</dbReference>
<proteinExistence type="inferred from homology"/>
<dbReference type="SUPFAM" id="SSF143120">
    <property type="entry name" value="YefM-like"/>
    <property type="match status" value="1"/>
</dbReference>
<dbReference type="STRING" id="1631249.BQ8794_40100"/>
<name>A0A1R3VCA2_9HYPH</name>
<evidence type="ECO:0000256" key="2">
    <source>
        <dbReference type="RuleBase" id="RU362080"/>
    </source>
</evidence>
<evidence type="ECO:0000313" key="4">
    <source>
        <dbReference type="Proteomes" id="UP000188388"/>
    </source>
</evidence>
<dbReference type="InterPro" id="IPR006442">
    <property type="entry name" value="Antitoxin_Phd/YefM"/>
</dbReference>
<keyword evidence="4" id="KW-1185">Reference proteome</keyword>
<comment type="similarity">
    <text evidence="1 2">Belongs to the phD/YefM antitoxin family.</text>
</comment>
<dbReference type="InterPro" id="IPR036165">
    <property type="entry name" value="YefM-like_sf"/>
</dbReference>
<protein>
    <recommendedName>
        <fullName evidence="2">Antitoxin</fullName>
    </recommendedName>
</protein>
<dbReference type="Pfam" id="PF02604">
    <property type="entry name" value="PhdYeFM_antitox"/>
    <property type="match status" value="1"/>
</dbReference>
<evidence type="ECO:0000313" key="3">
    <source>
        <dbReference type="EMBL" id="SIT57501.1"/>
    </source>
</evidence>
<comment type="function">
    <text evidence="2">Antitoxin component of a type II toxin-antitoxin (TA) system.</text>
</comment>
<organism evidence="3 4">
    <name type="scientific">Mesorhizobium prunaredense</name>
    <dbReference type="NCBI Taxonomy" id="1631249"/>
    <lineage>
        <taxon>Bacteria</taxon>
        <taxon>Pseudomonadati</taxon>
        <taxon>Pseudomonadota</taxon>
        <taxon>Alphaproteobacteria</taxon>
        <taxon>Hyphomicrobiales</taxon>
        <taxon>Phyllobacteriaceae</taxon>
        <taxon>Mesorhizobium</taxon>
    </lineage>
</organism>